<dbReference type="PANTHER" id="PTHR43065:SF10">
    <property type="entry name" value="PEROXIDE STRESS-ACTIVATED HISTIDINE KINASE MAK3"/>
    <property type="match status" value="1"/>
</dbReference>
<comment type="catalytic activity">
    <reaction evidence="1">
        <text>ATP + protein L-histidine = ADP + protein N-phospho-L-histidine.</text>
        <dbReference type="EC" id="2.7.13.3"/>
    </reaction>
</comment>
<feature type="transmembrane region" description="Helical" evidence="9">
    <location>
        <begin position="12"/>
        <end position="34"/>
    </location>
</feature>
<sequence length="551" mass="62960">MKINLSLSRAVSIPLLLLNIIFSVVLSFYLYTAFERINNDNIKKLYNENLNLFSSLVSQDIIMGQYASVEKKCNQYFDQNSVNYIQILTDEFIICKSGTEVSNGEVLKKTLFFDEQKKEVLAEIVLGYHVKKGFISETGPLLVFLGISFVILTFVTNHYLIRIVIRPLQKVTKSLSGVVNVEQAKEDIYYRDQILQIDELKSLFENRNELLFQLKSYQDEQIKNAENKIVVEVARQVAHDIRSPLAALDMAVNELKGLESGRFNLIKTALERIRSIANNMHQKTRELVFSESEVSLSKFIVHDLLVDIIEEKKLEFMSLTDLEIEYEHNNFVETELLLGDSSEYKRVFSNIINNSVEALKEAKGKVSIKLDFDERFLYLNISDSGQGISEDKMSKIFEKNYTSGKDNGTGLGLHYAREIISKSGGNIFVSSVVDEGTQLSISIPRLKKKYVLIDDDELIRLTWESAAKSKSVEFYSFSSCIDFEKSLDSLGSDFTLYIDSSLSDDVKGEIKAKEYFELGISEIYLTTGFEKSSFEQMSWIKRIVPKDPPWV</sequence>
<dbReference type="RefSeq" id="WP_014245697.1">
    <property type="nucleotide sequence ID" value="NC_016620.1"/>
</dbReference>
<dbReference type="eggNOG" id="COG4191">
    <property type="taxonomic scope" value="Bacteria"/>
</dbReference>
<keyword evidence="4" id="KW-0808">Transferase</keyword>
<dbReference type="HOGENOM" id="CLU_494147_0_0_7"/>
<keyword evidence="9" id="KW-1133">Transmembrane helix</keyword>
<keyword evidence="9" id="KW-0812">Transmembrane</keyword>
<evidence type="ECO:0000256" key="8">
    <source>
        <dbReference type="ARBA" id="ARBA00023012"/>
    </source>
</evidence>
<dbReference type="PATRIC" id="fig|862908.3.peg.3033"/>
<dbReference type="InterPro" id="IPR036890">
    <property type="entry name" value="HATPase_C_sf"/>
</dbReference>
<keyword evidence="3" id="KW-0597">Phosphoprotein</keyword>
<proteinExistence type="predicted"/>
<evidence type="ECO:0000256" key="3">
    <source>
        <dbReference type="ARBA" id="ARBA00022553"/>
    </source>
</evidence>
<dbReference type="STRING" id="862908.BMS_3173"/>
<dbReference type="GO" id="GO:0000155">
    <property type="term" value="F:phosphorelay sensor kinase activity"/>
    <property type="evidence" value="ECO:0007669"/>
    <property type="project" value="InterPro"/>
</dbReference>
<dbReference type="PRINTS" id="PR00344">
    <property type="entry name" value="BCTRLSENSOR"/>
</dbReference>
<dbReference type="SMART" id="SM00387">
    <property type="entry name" value="HATPase_c"/>
    <property type="match status" value="1"/>
</dbReference>
<dbReference type="InterPro" id="IPR005467">
    <property type="entry name" value="His_kinase_dom"/>
</dbReference>
<evidence type="ECO:0000256" key="6">
    <source>
        <dbReference type="ARBA" id="ARBA00022777"/>
    </source>
</evidence>
<dbReference type="InterPro" id="IPR003661">
    <property type="entry name" value="HisK_dim/P_dom"/>
</dbReference>
<dbReference type="CDD" id="cd00082">
    <property type="entry name" value="HisKA"/>
    <property type="match status" value="1"/>
</dbReference>
<gene>
    <name evidence="11" type="ordered locus">BMS_3173</name>
</gene>
<dbReference type="Proteomes" id="UP000008963">
    <property type="component" value="Chromosome"/>
</dbReference>
<evidence type="ECO:0000256" key="9">
    <source>
        <dbReference type="SAM" id="Phobius"/>
    </source>
</evidence>
<keyword evidence="6 11" id="KW-0418">Kinase</keyword>
<dbReference type="InterPro" id="IPR004358">
    <property type="entry name" value="Sig_transdc_His_kin-like_C"/>
</dbReference>
<dbReference type="EC" id="2.7.13.3" evidence="2"/>
<dbReference type="PANTHER" id="PTHR43065">
    <property type="entry name" value="SENSOR HISTIDINE KINASE"/>
    <property type="match status" value="1"/>
</dbReference>
<protein>
    <recommendedName>
        <fullName evidence="2">histidine kinase</fullName>
        <ecNumber evidence="2">2.7.13.3</ecNumber>
    </recommendedName>
</protein>
<evidence type="ECO:0000256" key="7">
    <source>
        <dbReference type="ARBA" id="ARBA00022840"/>
    </source>
</evidence>
<reference evidence="12" key="1">
    <citation type="journal article" date="2013" name="ISME J.">
        <title>A small predatory core genome in the divergent marine Bacteriovorax marinus SJ and the terrestrial Bdellovibrio bacteriovorus.</title>
        <authorList>
            <person name="Crossman L.C."/>
            <person name="Chen H."/>
            <person name="Cerdeno-Tarraga A.M."/>
            <person name="Brooks K."/>
            <person name="Quail M.A."/>
            <person name="Pineiro S.A."/>
            <person name="Hobley L."/>
            <person name="Sockett R.E."/>
            <person name="Bentley S.D."/>
            <person name="Parkhill J."/>
            <person name="Williams H.N."/>
            <person name="Stine O.C."/>
        </authorList>
    </citation>
    <scope>NUCLEOTIDE SEQUENCE [LARGE SCALE GENOMIC DNA]</scope>
    <source>
        <strain evidence="12">ATCC BAA-682 / DSM 15412 / SJ</strain>
    </source>
</reference>
<feature type="domain" description="Histidine kinase" evidence="10">
    <location>
        <begin position="236"/>
        <end position="447"/>
    </location>
</feature>
<dbReference type="EMBL" id="FQ312005">
    <property type="protein sequence ID" value="CBW27927.1"/>
    <property type="molecule type" value="Genomic_DNA"/>
</dbReference>
<dbReference type="AlphaFoldDB" id="E1WZZ1"/>
<dbReference type="InterPro" id="IPR036097">
    <property type="entry name" value="HisK_dim/P_sf"/>
</dbReference>
<evidence type="ECO:0000256" key="4">
    <source>
        <dbReference type="ARBA" id="ARBA00022679"/>
    </source>
</evidence>
<dbReference type="PROSITE" id="PS50109">
    <property type="entry name" value="HIS_KIN"/>
    <property type="match status" value="1"/>
</dbReference>
<evidence type="ECO:0000256" key="5">
    <source>
        <dbReference type="ARBA" id="ARBA00022741"/>
    </source>
</evidence>
<evidence type="ECO:0000259" key="10">
    <source>
        <dbReference type="PROSITE" id="PS50109"/>
    </source>
</evidence>
<keyword evidence="8" id="KW-0902">Two-component regulatory system</keyword>
<organism evidence="11 12">
    <name type="scientific">Halobacteriovorax marinus (strain ATCC BAA-682 / DSM 15412 / SJ)</name>
    <name type="common">Bacteriovorax marinus</name>
    <dbReference type="NCBI Taxonomy" id="862908"/>
    <lineage>
        <taxon>Bacteria</taxon>
        <taxon>Pseudomonadati</taxon>
        <taxon>Bdellovibrionota</taxon>
        <taxon>Bacteriovoracia</taxon>
        <taxon>Bacteriovoracales</taxon>
        <taxon>Halobacteriovoraceae</taxon>
        <taxon>Halobacteriovorax</taxon>
    </lineage>
</organism>
<keyword evidence="12" id="KW-1185">Reference proteome</keyword>
<dbReference type="SUPFAM" id="SSF55874">
    <property type="entry name" value="ATPase domain of HSP90 chaperone/DNA topoisomerase II/histidine kinase"/>
    <property type="match status" value="1"/>
</dbReference>
<evidence type="ECO:0000313" key="11">
    <source>
        <dbReference type="EMBL" id="CBW27927.1"/>
    </source>
</evidence>
<keyword evidence="7" id="KW-0067">ATP-binding</keyword>
<feature type="transmembrane region" description="Helical" evidence="9">
    <location>
        <begin position="141"/>
        <end position="161"/>
    </location>
</feature>
<dbReference type="SUPFAM" id="SSF47384">
    <property type="entry name" value="Homodimeric domain of signal transducing histidine kinase"/>
    <property type="match status" value="1"/>
</dbReference>
<accession>E1WZZ1</accession>
<keyword evidence="5" id="KW-0547">Nucleotide-binding</keyword>
<keyword evidence="9" id="KW-0472">Membrane</keyword>
<dbReference type="OrthoDB" id="5298959at2"/>
<dbReference type="KEGG" id="bmx:BMS_3173"/>
<evidence type="ECO:0000313" key="12">
    <source>
        <dbReference type="Proteomes" id="UP000008963"/>
    </source>
</evidence>
<evidence type="ECO:0000256" key="1">
    <source>
        <dbReference type="ARBA" id="ARBA00000085"/>
    </source>
</evidence>
<dbReference type="Gene3D" id="3.30.565.10">
    <property type="entry name" value="Histidine kinase-like ATPase, C-terminal domain"/>
    <property type="match status" value="1"/>
</dbReference>
<evidence type="ECO:0000256" key="2">
    <source>
        <dbReference type="ARBA" id="ARBA00012438"/>
    </source>
</evidence>
<name>E1WZZ1_HALMS</name>
<dbReference type="InterPro" id="IPR003594">
    <property type="entry name" value="HATPase_dom"/>
</dbReference>
<dbReference type="Pfam" id="PF02518">
    <property type="entry name" value="HATPase_c"/>
    <property type="match status" value="1"/>
</dbReference>
<dbReference type="GO" id="GO:0005524">
    <property type="term" value="F:ATP binding"/>
    <property type="evidence" value="ECO:0007669"/>
    <property type="project" value="UniProtKB-KW"/>
</dbReference>